<dbReference type="EMBL" id="MLJW01007449">
    <property type="protein sequence ID" value="OIQ65296.1"/>
    <property type="molecule type" value="Genomic_DNA"/>
</dbReference>
<dbReference type="GO" id="GO:0006281">
    <property type="term" value="P:DNA repair"/>
    <property type="evidence" value="ECO:0007669"/>
    <property type="project" value="TreeGrafter"/>
</dbReference>
<dbReference type="Gene3D" id="3.40.50.300">
    <property type="entry name" value="P-loop containing nucleotide triphosphate hydrolases"/>
    <property type="match status" value="1"/>
</dbReference>
<sequence>MLIDELLNNLKGHKVLVFSQFSKMLDLLAKQLEEQRLDFFHFDGNTPPKRRMEMVNCFQQEGNTTNIFLISLMAGNTGLNLTAADYVILFDPWWNTAVQQQAIDRTHRIGQTKKVFAHKMICRDTIEEKILDLQKKKKHLSDSLIGGEDSFVKNLSMEDLEYLLK</sequence>
<gene>
    <name evidence="5" type="primary">rhlB_1</name>
    <name evidence="5" type="ORF">GALL_531460</name>
</gene>
<comment type="caution">
    <text evidence="5">The sequence shown here is derived from an EMBL/GenBank/DDBJ whole genome shotgun (WGS) entry which is preliminary data.</text>
</comment>
<dbReference type="InterPro" id="IPR049730">
    <property type="entry name" value="SNF2/RAD54-like_C"/>
</dbReference>
<dbReference type="GO" id="GO:0005634">
    <property type="term" value="C:nucleus"/>
    <property type="evidence" value="ECO:0007669"/>
    <property type="project" value="TreeGrafter"/>
</dbReference>
<dbReference type="InterPro" id="IPR050628">
    <property type="entry name" value="SNF2_RAD54_helicase_TF"/>
</dbReference>
<organism evidence="5">
    <name type="scientific">mine drainage metagenome</name>
    <dbReference type="NCBI Taxonomy" id="410659"/>
    <lineage>
        <taxon>unclassified sequences</taxon>
        <taxon>metagenomes</taxon>
        <taxon>ecological metagenomes</taxon>
    </lineage>
</organism>
<accession>A0A1J5P3Q1</accession>
<dbReference type="GO" id="GO:0003724">
    <property type="term" value="F:RNA helicase activity"/>
    <property type="evidence" value="ECO:0007669"/>
    <property type="project" value="UniProtKB-EC"/>
</dbReference>
<keyword evidence="3" id="KW-0067">ATP-binding</keyword>
<evidence type="ECO:0000259" key="4">
    <source>
        <dbReference type="PROSITE" id="PS51194"/>
    </source>
</evidence>
<keyword evidence="1" id="KW-0547">Nucleotide-binding</keyword>
<keyword evidence="2 5" id="KW-0378">Hydrolase</keyword>
<proteinExistence type="predicted"/>
<name>A0A1J5P3Q1_9ZZZZ</name>
<evidence type="ECO:0000256" key="2">
    <source>
        <dbReference type="ARBA" id="ARBA00022801"/>
    </source>
</evidence>
<dbReference type="GO" id="GO:0008094">
    <property type="term" value="F:ATP-dependent activity, acting on DNA"/>
    <property type="evidence" value="ECO:0007669"/>
    <property type="project" value="TreeGrafter"/>
</dbReference>
<dbReference type="SMART" id="SM00490">
    <property type="entry name" value="HELICc"/>
    <property type="match status" value="1"/>
</dbReference>
<evidence type="ECO:0000256" key="1">
    <source>
        <dbReference type="ARBA" id="ARBA00022741"/>
    </source>
</evidence>
<evidence type="ECO:0000256" key="3">
    <source>
        <dbReference type="ARBA" id="ARBA00022840"/>
    </source>
</evidence>
<dbReference type="PANTHER" id="PTHR45626">
    <property type="entry name" value="TRANSCRIPTION TERMINATION FACTOR 2-RELATED"/>
    <property type="match status" value="1"/>
</dbReference>
<keyword evidence="5" id="KW-0347">Helicase</keyword>
<dbReference type="InterPro" id="IPR027417">
    <property type="entry name" value="P-loop_NTPase"/>
</dbReference>
<dbReference type="GO" id="GO:0016787">
    <property type="term" value="F:hydrolase activity"/>
    <property type="evidence" value="ECO:0007669"/>
    <property type="project" value="UniProtKB-KW"/>
</dbReference>
<dbReference type="InterPro" id="IPR001650">
    <property type="entry name" value="Helicase_C-like"/>
</dbReference>
<dbReference type="Pfam" id="PF00271">
    <property type="entry name" value="Helicase_C"/>
    <property type="match status" value="1"/>
</dbReference>
<dbReference type="AlphaFoldDB" id="A0A1J5P3Q1"/>
<evidence type="ECO:0000313" key="5">
    <source>
        <dbReference type="EMBL" id="OIQ65296.1"/>
    </source>
</evidence>
<feature type="domain" description="Helicase C-terminal" evidence="4">
    <location>
        <begin position="2"/>
        <end position="161"/>
    </location>
</feature>
<dbReference type="EC" id="3.6.4.13" evidence="5"/>
<dbReference type="PROSITE" id="PS51194">
    <property type="entry name" value="HELICASE_CTER"/>
    <property type="match status" value="1"/>
</dbReference>
<dbReference type="SUPFAM" id="SSF52540">
    <property type="entry name" value="P-loop containing nucleoside triphosphate hydrolases"/>
    <property type="match status" value="1"/>
</dbReference>
<dbReference type="CDD" id="cd18793">
    <property type="entry name" value="SF2_C_SNF"/>
    <property type="match status" value="1"/>
</dbReference>
<protein>
    <submittedName>
        <fullName evidence="5">ATP-dependent RNA helicase RhlB</fullName>
        <ecNumber evidence="5">3.6.4.13</ecNumber>
    </submittedName>
</protein>
<reference evidence="5" key="1">
    <citation type="submission" date="2016-10" db="EMBL/GenBank/DDBJ databases">
        <title>Sequence of Gallionella enrichment culture.</title>
        <authorList>
            <person name="Poehlein A."/>
            <person name="Muehling M."/>
            <person name="Daniel R."/>
        </authorList>
    </citation>
    <scope>NUCLEOTIDE SEQUENCE</scope>
</reference>
<dbReference type="GO" id="GO:0005524">
    <property type="term" value="F:ATP binding"/>
    <property type="evidence" value="ECO:0007669"/>
    <property type="project" value="UniProtKB-KW"/>
</dbReference>